<evidence type="ECO:0000313" key="6">
    <source>
        <dbReference type="Proteomes" id="UP001595776"/>
    </source>
</evidence>
<reference evidence="6" key="1">
    <citation type="journal article" date="2019" name="Int. J. Syst. Evol. Microbiol.">
        <title>The Global Catalogue of Microorganisms (GCM) 10K type strain sequencing project: providing services to taxonomists for standard genome sequencing and annotation.</title>
        <authorList>
            <consortium name="The Broad Institute Genomics Platform"/>
            <consortium name="The Broad Institute Genome Sequencing Center for Infectious Disease"/>
            <person name="Wu L."/>
            <person name="Ma J."/>
        </authorList>
    </citation>
    <scope>NUCLEOTIDE SEQUENCE [LARGE SCALE GENOMIC DNA]</scope>
    <source>
        <strain evidence="6">CGMCC 1.15304</strain>
    </source>
</reference>
<dbReference type="PROSITE" id="PS50043">
    <property type="entry name" value="HTH_LUXR_2"/>
    <property type="match status" value="1"/>
</dbReference>
<dbReference type="InterPro" id="IPR027417">
    <property type="entry name" value="P-loop_NTPase"/>
</dbReference>
<dbReference type="Pfam" id="PF25873">
    <property type="entry name" value="WHD_MalT"/>
    <property type="match status" value="1"/>
</dbReference>
<name>A0ABV8UGM0_9PROT</name>
<evidence type="ECO:0000256" key="3">
    <source>
        <dbReference type="ARBA" id="ARBA00023163"/>
    </source>
</evidence>
<dbReference type="CDD" id="cd06170">
    <property type="entry name" value="LuxR_C_like"/>
    <property type="match status" value="1"/>
</dbReference>
<evidence type="ECO:0000259" key="4">
    <source>
        <dbReference type="PROSITE" id="PS50043"/>
    </source>
</evidence>
<dbReference type="SUPFAM" id="SSF52540">
    <property type="entry name" value="P-loop containing nucleoside triphosphate hydrolases"/>
    <property type="match status" value="1"/>
</dbReference>
<feature type="domain" description="HTH luxR-type" evidence="4">
    <location>
        <begin position="841"/>
        <end position="906"/>
    </location>
</feature>
<evidence type="ECO:0000256" key="1">
    <source>
        <dbReference type="ARBA" id="ARBA00023015"/>
    </source>
</evidence>
<evidence type="ECO:0000256" key="2">
    <source>
        <dbReference type="ARBA" id="ARBA00023125"/>
    </source>
</evidence>
<proteinExistence type="predicted"/>
<dbReference type="RefSeq" id="WP_068147290.1">
    <property type="nucleotide sequence ID" value="NZ_JBHSCR010000034.1"/>
</dbReference>
<keyword evidence="1" id="KW-0805">Transcription regulation</keyword>
<protein>
    <submittedName>
        <fullName evidence="5">LuxR C-terminal-related transcriptional regulator</fullName>
    </submittedName>
</protein>
<dbReference type="Gene3D" id="1.10.10.10">
    <property type="entry name" value="Winged helix-like DNA-binding domain superfamily/Winged helix DNA-binding domain"/>
    <property type="match status" value="1"/>
</dbReference>
<keyword evidence="2" id="KW-0238">DNA-binding</keyword>
<comment type="caution">
    <text evidence="5">The sequence shown here is derived from an EMBL/GenBank/DDBJ whole genome shotgun (WGS) entry which is preliminary data.</text>
</comment>
<organism evidence="5 6">
    <name type="scientific">Kordiimonas lipolytica</name>
    <dbReference type="NCBI Taxonomy" id="1662421"/>
    <lineage>
        <taxon>Bacteria</taxon>
        <taxon>Pseudomonadati</taxon>
        <taxon>Pseudomonadota</taxon>
        <taxon>Alphaproteobacteria</taxon>
        <taxon>Kordiimonadales</taxon>
        <taxon>Kordiimonadaceae</taxon>
        <taxon>Kordiimonas</taxon>
    </lineage>
</organism>
<dbReference type="SUPFAM" id="SSF46894">
    <property type="entry name" value="C-terminal effector domain of the bipartite response regulators"/>
    <property type="match status" value="1"/>
</dbReference>
<dbReference type="InterPro" id="IPR016032">
    <property type="entry name" value="Sig_transdc_resp-reg_C-effctor"/>
</dbReference>
<dbReference type="InterPro" id="IPR059106">
    <property type="entry name" value="WHD_MalT"/>
</dbReference>
<dbReference type="PANTHER" id="PTHR44688">
    <property type="entry name" value="DNA-BINDING TRANSCRIPTIONAL ACTIVATOR DEVR_DOSR"/>
    <property type="match status" value="1"/>
</dbReference>
<dbReference type="Pfam" id="PF00196">
    <property type="entry name" value="GerE"/>
    <property type="match status" value="1"/>
</dbReference>
<dbReference type="InterPro" id="IPR011990">
    <property type="entry name" value="TPR-like_helical_dom_sf"/>
</dbReference>
<dbReference type="InterPro" id="IPR036388">
    <property type="entry name" value="WH-like_DNA-bd_sf"/>
</dbReference>
<dbReference type="Gene3D" id="3.40.50.300">
    <property type="entry name" value="P-loop containing nucleotide triphosphate hydrolases"/>
    <property type="match status" value="1"/>
</dbReference>
<dbReference type="InterPro" id="IPR000792">
    <property type="entry name" value="Tscrpt_reg_LuxR_C"/>
</dbReference>
<dbReference type="EMBL" id="JBHSCR010000034">
    <property type="protein sequence ID" value="MFC4349609.1"/>
    <property type="molecule type" value="Genomic_DNA"/>
</dbReference>
<dbReference type="PANTHER" id="PTHR44688:SF16">
    <property type="entry name" value="DNA-BINDING TRANSCRIPTIONAL ACTIVATOR DEVR_DOSR"/>
    <property type="match status" value="1"/>
</dbReference>
<evidence type="ECO:0000313" key="5">
    <source>
        <dbReference type="EMBL" id="MFC4349609.1"/>
    </source>
</evidence>
<keyword evidence="3" id="KW-0804">Transcription</keyword>
<dbReference type="SMART" id="SM00421">
    <property type="entry name" value="HTH_LUXR"/>
    <property type="match status" value="1"/>
</dbReference>
<keyword evidence="6" id="KW-1185">Reference proteome</keyword>
<dbReference type="PRINTS" id="PR00038">
    <property type="entry name" value="HTHLUXR"/>
</dbReference>
<dbReference type="Proteomes" id="UP001595776">
    <property type="component" value="Unassembled WGS sequence"/>
</dbReference>
<gene>
    <name evidence="5" type="ORF">ACFO5Q_17295</name>
</gene>
<sequence>MTAEKANFLTGHEASHKLHAAKLSPPNHAINLVSRQWMDSFIFENQSKKAVILRAPAGFGKTSVASQFYHALSENGLNCVWLSLDDNDNVTETLLSYLFRALSQECVGLSDVSKASIAAFSGASEADLVFLLQEVLEDIDGLLYLFLDNAEVLEKDAMEKCIQPILQVRNSGVRLVICSRSKPSLKVSKIRVKGLLQEVGPDELSFSKDEIKAVFSGAICDQEATQIFRRTEGWPVAVQVLKQWYVHNASTSSILEQFNGALEEIAEFLAEQILLGLDENLRSLLMRTSIFDELTEDKVNFAMGELGYWRQLQSIQGLDAFVTKDAKGKVVRFHPLLKDYLRFEFERKNPDEWTELQESAARWCFARENIVSAIKHARQSKKQLLVGELVEDAGGRELLLRVGWARLKEVDRQLTDSILRLFPRLQLMRSIILMKEGKLTSARQQFEKTRQLTNSFQQDRDGGNIEKLRLDASYVDMSLMVNECRVCLPEEFDRNIATISRLADEDHTLQGNINTLLCINNHQRGLLGTAAEYLQRAQFHYRNAGSTHGEIFCNIHQGTMKFLQGSPEYSRNSYKAALSLARRSFGTDRSKLQLIDPLVAEIDYETNNIADAAHRTNKILQCVNKTEGWLDIVLAGFMTASLVSYLQSGAESALDMVDACVCEADRQGRGQLRNSLASLRSSILARAGLITSARDVLISEAITFEAVVAKFGQASWREVEANMIAILDVESRDSSGMVGFVEANGMVLKFFEQGLIRPFIRVGILTCKVGFDQGHIEESYELFDRVTEKIVSTGYVRHLIDEYSVLSEFIAARIADDNSKVSPDILRQVEYIIELCSEPAHPAVSEILTKREREVLRSLSEGNSDKLIARELGVSNNTVKFHVKNLYRKLGANNREHASEIARDLDVL</sequence>
<dbReference type="Gene3D" id="1.25.40.10">
    <property type="entry name" value="Tetratricopeptide repeat domain"/>
    <property type="match status" value="1"/>
</dbReference>
<accession>A0ABV8UGM0</accession>